<proteinExistence type="predicted"/>
<gene>
    <name evidence="1" type="ORF">HMPREF3192_00647</name>
</gene>
<reference evidence="2" key="1">
    <citation type="submission" date="2016-01" db="EMBL/GenBank/DDBJ databases">
        <authorList>
            <person name="Mitreva M."/>
            <person name="Pepin K.H."/>
            <person name="Mihindukulasuriya K.A."/>
            <person name="Fulton R."/>
            <person name="Fronick C."/>
            <person name="O'Laughlin M."/>
            <person name="Miner T."/>
            <person name="Herter B."/>
            <person name="Rosa B.A."/>
            <person name="Cordes M."/>
            <person name="Tomlinson C."/>
            <person name="Wollam A."/>
            <person name="Palsikar V.B."/>
            <person name="Mardis E.R."/>
            <person name="Wilson R.K."/>
        </authorList>
    </citation>
    <scope>NUCLEOTIDE SEQUENCE [LARGE SCALE GENOMIC DNA]</scope>
    <source>
        <strain evidence="2">DNF00019</strain>
    </source>
</reference>
<dbReference type="STRING" id="1393034.HMPREF3192_00647"/>
<name>A0A133XVU9_9ACTN</name>
<protein>
    <recommendedName>
        <fullName evidence="3">Tetratricopeptide repeat protein</fullName>
    </recommendedName>
</protein>
<evidence type="ECO:0000313" key="1">
    <source>
        <dbReference type="EMBL" id="KXB35033.1"/>
    </source>
</evidence>
<dbReference type="InterPro" id="IPR011990">
    <property type="entry name" value="TPR-like_helical_dom_sf"/>
</dbReference>
<dbReference type="Proteomes" id="UP000070675">
    <property type="component" value="Unassembled WGS sequence"/>
</dbReference>
<keyword evidence="2" id="KW-1185">Reference proteome</keyword>
<dbReference type="InterPro" id="IPR019734">
    <property type="entry name" value="TPR_rpt"/>
</dbReference>
<comment type="caution">
    <text evidence="1">The sequence shown here is derived from an EMBL/GenBank/DDBJ whole genome shotgun (WGS) entry which is preliminary data.</text>
</comment>
<dbReference type="OrthoDB" id="3185892at2"/>
<evidence type="ECO:0000313" key="2">
    <source>
        <dbReference type="Proteomes" id="UP000070675"/>
    </source>
</evidence>
<dbReference type="RefSeq" id="WP_066305108.1">
    <property type="nucleotide sequence ID" value="NZ_KQ959487.1"/>
</dbReference>
<evidence type="ECO:0008006" key="3">
    <source>
        <dbReference type="Google" id="ProtNLM"/>
    </source>
</evidence>
<organism evidence="1 2">
    <name type="scientific">Atopobium deltae</name>
    <dbReference type="NCBI Taxonomy" id="1393034"/>
    <lineage>
        <taxon>Bacteria</taxon>
        <taxon>Bacillati</taxon>
        <taxon>Actinomycetota</taxon>
        <taxon>Coriobacteriia</taxon>
        <taxon>Coriobacteriales</taxon>
        <taxon>Atopobiaceae</taxon>
        <taxon>Atopobium</taxon>
    </lineage>
</organism>
<dbReference type="PATRIC" id="fig|1393034.3.peg.627"/>
<dbReference type="Gene3D" id="1.25.40.10">
    <property type="entry name" value="Tetratricopeptide repeat domain"/>
    <property type="match status" value="1"/>
</dbReference>
<dbReference type="EMBL" id="LSCR01000007">
    <property type="protein sequence ID" value="KXB35033.1"/>
    <property type="molecule type" value="Genomic_DNA"/>
</dbReference>
<sequence>MAQWQLTDELVRAEGLIIETYYEQADELLTRLAEDAEEYIAQNYQTTDEVQWFSFPTDFERLAYLRVEHDPRQLQAVEEPFDRLYADLALACVHLGDYERGTEALKQAVRWNPMECEYRLRLADLYRTNGDMREYAALSFSCFERASDAAQLVRAYVNFALYYEQLGQVSLQAACLKCAQRLDMPTAALEKVLDRVEKTDADPRAITDEQAHELLAQEGIPEGANAEVVVCMLTVASQAAAAGQKHLATELTIQARDLIGSSKVAALLKLIHQQE</sequence>
<dbReference type="SUPFAM" id="SSF48452">
    <property type="entry name" value="TPR-like"/>
    <property type="match status" value="1"/>
</dbReference>
<accession>A0A133XVU9</accession>
<dbReference type="Pfam" id="PF13181">
    <property type="entry name" value="TPR_8"/>
    <property type="match status" value="1"/>
</dbReference>
<dbReference type="AlphaFoldDB" id="A0A133XVU9"/>